<evidence type="ECO:0000256" key="2">
    <source>
        <dbReference type="ARBA" id="ARBA00022679"/>
    </source>
</evidence>
<keyword evidence="3" id="KW-0328">Glycosyltransferase</keyword>
<dbReference type="GO" id="GO:0016757">
    <property type="term" value="F:glycosyltransferase activity"/>
    <property type="evidence" value="ECO:0007669"/>
    <property type="project" value="UniProtKB-KW"/>
</dbReference>
<dbReference type="EC" id="2.4.1.-" evidence="4"/>
<organism evidence="5 6">
    <name type="scientific">Penstemon smallii</name>
    <dbReference type="NCBI Taxonomy" id="265156"/>
    <lineage>
        <taxon>Eukaryota</taxon>
        <taxon>Viridiplantae</taxon>
        <taxon>Streptophyta</taxon>
        <taxon>Embryophyta</taxon>
        <taxon>Tracheophyta</taxon>
        <taxon>Spermatophyta</taxon>
        <taxon>Magnoliopsida</taxon>
        <taxon>eudicotyledons</taxon>
        <taxon>Gunneridae</taxon>
        <taxon>Pentapetalae</taxon>
        <taxon>asterids</taxon>
        <taxon>lamiids</taxon>
        <taxon>Lamiales</taxon>
        <taxon>Plantaginaceae</taxon>
        <taxon>Cheloneae</taxon>
        <taxon>Penstemon</taxon>
    </lineage>
</organism>
<dbReference type="FunFam" id="3.40.50.2000:FF:000037">
    <property type="entry name" value="Glycosyltransferase"/>
    <property type="match status" value="1"/>
</dbReference>
<sequence length="438" mass="49089">MTSIPKPKLHIAMFPYLALGHITPYINLAKELAKEGHQISFLLPKKTLGHFSAKNPYPHLLKFYPLNMPKVDGLPVGAETNSDIDITVSTNALDVAIDAMSVQVEALLYDLKPNIVFYDFALWIPNLAAKIGFKTVCYHVICASFLAMGTVPARHFPKERSLTIEELMETPKGYPSSTVVLRYQEARKLSLMVTNTFDIRLTSAMQGADAIGIRTCRELEGPMCDYIQTQFNKPVFLSGPFLPKTLHKLMETKWEEWLSKFNPKSFQELVLGFEMTGLPFFVALSKPKGANSIEEALPEGFAERVGDRGVVYGGWVEQTKILNHSSVGCFVSHCGFGSMWESLLSDTQIVLVPWLADQILNTRLLVEELEVAVEVERGEMGWVSKENLCKAIKFAMDEESEVGKVIKQNHANYKEILAGPKFMDNYVHNFIASLYGLL</sequence>
<keyword evidence="6" id="KW-1185">Reference proteome</keyword>
<proteinExistence type="inferred from homology"/>
<dbReference type="InterPro" id="IPR035595">
    <property type="entry name" value="UDP_glycos_trans_CS"/>
</dbReference>
<reference evidence="5 6" key="1">
    <citation type="submission" date="2024-12" db="EMBL/GenBank/DDBJ databases">
        <title>The unique morphological basis and parallel evolutionary history of personate flowers in Penstemon.</title>
        <authorList>
            <person name="Depatie T.H."/>
            <person name="Wessinger C.A."/>
        </authorList>
    </citation>
    <scope>NUCLEOTIDE SEQUENCE [LARGE SCALE GENOMIC DNA]</scope>
    <source>
        <strain evidence="5">WTNN_2</strain>
        <tissue evidence="5">Leaf</tissue>
    </source>
</reference>
<dbReference type="SUPFAM" id="SSF53756">
    <property type="entry name" value="UDP-Glycosyltransferase/glycogen phosphorylase"/>
    <property type="match status" value="1"/>
</dbReference>
<gene>
    <name evidence="5" type="ORF">ACJIZ3_019859</name>
</gene>
<evidence type="ECO:0000313" key="5">
    <source>
        <dbReference type="EMBL" id="KAL3831057.1"/>
    </source>
</evidence>
<name>A0ABD3T2J6_9LAMI</name>
<protein>
    <recommendedName>
        <fullName evidence="4">Glycosyltransferase</fullName>
        <ecNumber evidence="4">2.4.1.-</ecNumber>
    </recommendedName>
</protein>
<dbReference type="InterPro" id="IPR050481">
    <property type="entry name" value="UDP-glycosyltransf_plant"/>
</dbReference>
<dbReference type="InterPro" id="IPR002213">
    <property type="entry name" value="UDP_glucos_trans"/>
</dbReference>
<keyword evidence="2 3" id="KW-0808">Transferase</keyword>
<accession>A0ABD3T2J6</accession>
<dbReference type="Gene3D" id="3.40.50.2000">
    <property type="entry name" value="Glycogen Phosphorylase B"/>
    <property type="match status" value="2"/>
</dbReference>
<evidence type="ECO:0000256" key="4">
    <source>
        <dbReference type="RuleBase" id="RU362057"/>
    </source>
</evidence>
<dbReference type="PANTHER" id="PTHR48049:SF91">
    <property type="entry name" value="UDP-GLYCOSYLTRANSFERASE 79B7-RELATED"/>
    <property type="match status" value="1"/>
</dbReference>
<dbReference type="AlphaFoldDB" id="A0ABD3T2J6"/>
<dbReference type="PANTHER" id="PTHR48049">
    <property type="entry name" value="GLYCOSYLTRANSFERASE"/>
    <property type="match status" value="1"/>
</dbReference>
<comment type="caution">
    <text evidence="5">The sequence shown here is derived from an EMBL/GenBank/DDBJ whole genome shotgun (WGS) entry which is preliminary data.</text>
</comment>
<dbReference type="Proteomes" id="UP001634393">
    <property type="component" value="Unassembled WGS sequence"/>
</dbReference>
<evidence type="ECO:0000313" key="6">
    <source>
        <dbReference type="Proteomes" id="UP001634393"/>
    </source>
</evidence>
<dbReference type="PROSITE" id="PS00375">
    <property type="entry name" value="UDPGT"/>
    <property type="match status" value="1"/>
</dbReference>
<dbReference type="Pfam" id="PF00201">
    <property type="entry name" value="UDPGT"/>
    <property type="match status" value="1"/>
</dbReference>
<dbReference type="EMBL" id="JBJXBP010000005">
    <property type="protein sequence ID" value="KAL3831057.1"/>
    <property type="molecule type" value="Genomic_DNA"/>
</dbReference>
<dbReference type="CDD" id="cd03784">
    <property type="entry name" value="GT1_Gtf-like"/>
    <property type="match status" value="1"/>
</dbReference>
<evidence type="ECO:0000256" key="3">
    <source>
        <dbReference type="RuleBase" id="RU003718"/>
    </source>
</evidence>
<comment type="similarity">
    <text evidence="1 3">Belongs to the UDP-glycosyltransferase family.</text>
</comment>
<evidence type="ECO:0000256" key="1">
    <source>
        <dbReference type="ARBA" id="ARBA00009995"/>
    </source>
</evidence>